<dbReference type="OrthoDB" id="412599at2759"/>
<evidence type="ECO:0000313" key="2">
    <source>
        <dbReference type="Proteomes" id="UP000591131"/>
    </source>
</evidence>
<gene>
    <name evidence="1" type="ORF">FOL47_005175</name>
</gene>
<organism evidence="1 2">
    <name type="scientific">Perkinsus chesapeaki</name>
    <name type="common">Clam parasite</name>
    <name type="synonym">Perkinsus andrewsi</name>
    <dbReference type="NCBI Taxonomy" id="330153"/>
    <lineage>
        <taxon>Eukaryota</taxon>
        <taxon>Sar</taxon>
        <taxon>Alveolata</taxon>
        <taxon>Perkinsozoa</taxon>
        <taxon>Perkinsea</taxon>
        <taxon>Perkinsida</taxon>
        <taxon>Perkinsidae</taxon>
        <taxon>Perkinsus</taxon>
    </lineage>
</organism>
<dbReference type="Proteomes" id="UP000591131">
    <property type="component" value="Unassembled WGS sequence"/>
</dbReference>
<comment type="caution">
    <text evidence="1">The sequence shown here is derived from an EMBL/GenBank/DDBJ whole genome shotgun (WGS) entry which is preliminary data.</text>
</comment>
<dbReference type="InterPro" id="IPR009044">
    <property type="entry name" value="ssDNA-bd_transcriptional_reg"/>
</dbReference>
<reference evidence="1 2" key="1">
    <citation type="submission" date="2020-04" db="EMBL/GenBank/DDBJ databases">
        <title>Perkinsus chesapeaki whole genome sequence.</title>
        <authorList>
            <person name="Bogema D.R."/>
        </authorList>
    </citation>
    <scope>NUCLEOTIDE SEQUENCE [LARGE SCALE GENOMIC DNA]</scope>
    <source>
        <strain evidence="1">ATCC PRA-425</strain>
    </source>
</reference>
<protein>
    <submittedName>
        <fullName evidence="1">Uncharacterized protein</fullName>
    </submittedName>
</protein>
<sequence length="196" mass="21936">MLHLPRGNLRKLALQAAFDSYRAVGGRLLTRSFSSKPVPPVPFTIFGGDSMMMVTPHLAEVVNNGLEVQVVKPGNVTFYFMKRTSPEDKTAPDAKRYDKNTLVSQTLRTGEIGELIRNACEDVKIKDKWQPQNSLSIEKGMSETHENEEVRKFTINKDDSSQTVSCTVEEMVALQKMLEAVIPSLHGWNLILDTAE</sequence>
<evidence type="ECO:0000313" key="1">
    <source>
        <dbReference type="EMBL" id="KAF4676754.1"/>
    </source>
</evidence>
<keyword evidence="2" id="KW-1185">Reference proteome</keyword>
<dbReference type="Gene3D" id="2.30.31.10">
    <property type="entry name" value="Transcriptional Coactivator Pc4, Chain A"/>
    <property type="match status" value="1"/>
</dbReference>
<dbReference type="AlphaFoldDB" id="A0A7J6MZD3"/>
<dbReference type="GO" id="GO:0006355">
    <property type="term" value="P:regulation of DNA-templated transcription"/>
    <property type="evidence" value="ECO:0007669"/>
    <property type="project" value="InterPro"/>
</dbReference>
<accession>A0A7J6MZD3</accession>
<dbReference type="GO" id="GO:0003677">
    <property type="term" value="F:DNA binding"/>
    <property type="evidence" value="ECO:0007669"/>
    <property type="project" value="InterPro"/>
</dbReference>
<dbReference type="SUPFAM" id="SSF54447">
    <property type="entry name" value="ssDNA-binding transcriptional regulator domain"/>
    <property type="match status" value="1"/>
</dbReference>
<name>A0A7J6MZD3_PERCH</name>
<proteinExistence type="predicted"/>
<dbReference type="EMBL" id="JAAPAO010000029">
    <property type="protein sequence ID" value="KAF4676754.1"/>
    <property type="molecule type" value="Genomic_DNA"/>
</dbReference>